<dbReference type="EMBL" id="LC066397">
    <property type="protein sequence ID" value="BAT31173.1"/>
    <property type="molecule type" value="Genomic_DNA"/>
</dbReference>
<sequence length="86" mass="9276">MATIAPLMSAAAMTGVATDATNAPLRRPPVRWERLKPKSDPRAGALEKGWYACPSLDLEPEPDPVAASLAKNTIRKTLHAIRETGR</sequence>
<accession>A0A0P0ZA16</accession>
<organism evidence="1">
    <name type="scientific">Fulvimarina pelagi</name>
    <dbReference type="NCBI Taxonomy" id="217511"/>
    <lineage>
        <taxon>Bacteria</taxon>
        <taxon>Pseudomonadati</taxon>
        <taxon>Pseudomonadota</taxon>
        <taxon>Alphaproteobacteria</taxon>
        <taxon>Hyphomicrobiales</taxon>
        <taxon>Aurantimonadaceae</taxon>
        <taxon>Fulvimarina</taxon>
    </lineage>
</organism>
<name>A0A0P0ZA16_9HYPH</name>
<evidence type="ECO:0000313" key="1">
    <source>
        <dbReference type="EMBL" id="BAT31173.1"/>
    </source>
</evidence>
<protein>
    <submittedName>
        <fullName evidence="1">Uncharacterized protein</fullName>
    </submittedName>
</protein>
<dbReference type="AlphaFoldDB" id="A0A0P0ZA16"/>
<reference evidence="1" key="1">
    <citation type="journal article" date="2015" name="Proc. Natl. Acad. Sci. U.S.A.">
        <title>Bacterial clade with the ribosomal RNA operon on a small plasmid rather than the chromosome.</title>
        <authorList>
            <person name="Anda M."/>
            <person name="Ohtsubo Y."/>
            <person name="Okubo T."/>
            <person name="Sugawara M."/>
            <person name="Nagata Y."/>
            <person name="Tsuda M."/>
            <person name="Minamisawa K."/>
            <person name="Mitsui H."/>
        </authorList>
    </citation>
    <scope>NUCLEOTIDE SEQUENCE</scope>
    <source>
        <strain evidence="1">DSM 15513</strain>
    </source>
</reference>
<proteinExistence type="predicted"/>